<gene>
    <name evidence="2" type="ORF">E2C01_080212</name>
</gene>
<feature type="compositionally biased region" description="Acidic residues" evidence="1">
    <location>
        <begin position="19"/>
        <end position="37"/>
    </location>
</feature>
<name>A0A5B7IUT8_PORTR</name>
<evidence type="ECO:0000313" key="2">
    <source>
        <dbReference type="EMBL" id="MPC85436.1"/>
    </source>
</evidence>
<organism evidence="2 3">
    <name type="scientific">Portunus trituberculatus</name>
    <name type="common">Swimming crab</name>
    <name type="synonym">Neptunus trituberculatus</name>
    <dbReference type="NCBI Taxonomy" id="210409"/>
    <lineage>
        <taxon>Eukaryota</taxon>
        <taxon>Metazoa</taxon>
        <taxon>Ecdysozoa</taxon>
        <taxon>Arthropoda</taxon>
        <taxon>Crustacea</taxon>
        <taxon>Multicrustacea</taxon>
        <taxon>Malacostraca</taxon>
        <taxon>Eumalacostraca</taxon>
        <taxon>Eucarida</taxon>
        <taxon>Decapoda</taxon>
        <taxon>Pleocyemata</taxon>
        <taxon>Brachyura</taxon>
        <taxon>Eubrachyura</taxon>
        <taxon>Portunoidea</taxon>
        <taxon>Portunidae</taxon>
        <taxon>Portuninae</taxon>
        <taxon>Portunus</taxon>
    </lineage>
</organism>
<protein>
    <submittedName>
        <fullName evidence="2">Uncharacterized protein</fullName>
    </submittedName>
</protein>
<sequence length="139" mass="15993">MRIYNRRLGFKRRRKGEGEDNDDEDEEAEQEAGEEGEAMDVTLNTLLWRVEGILFVASISKPIRQETIALSEEALPTLGLWTGFELVRLETPRTPKHAWFHCTTIPIDSAYYSKHKPALSWRRPWFSGRKKGERGGTAC</sequence>
<proteinExistence type="predicted"/>
<reference evidence="2 3" key="1">
    <citation type="submission" date="2019-05" db="EMBL/GenBank/DDBJ databases">
        <title>Another draft genome of Portunus trituberculatus and its Hox gene families provides insights of decapod evolution.</title>
        <authorList>
            <person name="Jeong J.-H."/>
            <person name="Song I."/>
            <person name="Kim S."/>
            <person name="Choi T."/>
            <person name="Kim D."/>
            <person name="Ryu S."/>
            <person name="Kim W."/>
        </authorList>
    </citation>
    <scope>NUCLEOTIDE SEQUENCE [LARGE SCALE GENOMIC DNA]</scope>
    <source>
        <tissue evidence="2">Muscle</tissue>
    </source>
</reference>
<dbReference type="Proteomes" id="UP000324222">
    <property type="component" value="Unassembled WGS sequence"/>
</dbReference>
<comment type="caution">
    <text evidence="2">The sequence shown here is derived from an EMBL/GenBank/DDBJ whole genome shotgun (WGS) entry which is preliminary data.</text>
</comment>
<evidence type="ECO:0000256" key="1">
    <source>
        <dbReference type="SAM" id="MobiDB-lite"/>
    </source>
</evidence>
<dbReference type="AlphaFoldDB" id="A0A5B7IUT8"/>
<feature type="region of interest" description="Disordered" evidence="1">
    <location>
        <begin position="13"/>
        <end position="37"/>
    </location>
</feature>
<dbReference type="EMBL" id="VSRR010068464">
    <property type="protein sequence ID" value="MPC85436.1"/>
    <property type="molecule type" value="Genomic_DNA"/>
</dbReference>
<keyword evidence="3" id="KW-1185">Reference proteome</keyword>
<evidence type="ECO:0000313" key="3">
    <source>
        <dbReference type="Proteomes" id="UP000324222"/>
    </source>
</evidence>
<accession>A0A5B7IUT8</accession>